<dbReference type="PANTHER" id="PTHR30483">
    <property type="entry name" value="LEUCINE-SPECIFIC-BINDING PROTEIN"/>
    <property type="match status" value="1"/>
</dbReference>
<name>A0ABS4RXD0_PAEXY</name>
<evidence type="ECO:0000313" key="5">
    <source>
        <dbReference type="EMBL" id="MBP2246452.1"/>
    </source>
</evidence>
<feature type="region of interest" description="Disordered" evidence="3">
    <location>
        <begin position="384"/>
        <end position="404"/>
    </location>
</feature>
<comment type="similarity">
    <text evidence="1">Belongs to the leucine-binding protein family.</text>
</comment>
<dbReference type="Proteomes" id="UP000810207">
    <property type="component" value="Unassembled WGS sequence"/>
</dbReference>
<dbReference type="Pfam" id="PF13458">
    <property type="entry name" value="Peripla_BP_6"/>
    <property type="match status" value="1"/>
</dbReference>
<gene>
    <name evidence="5" type="ORF">J2Z28_003100</name>
</gene>
<dbReference type="InterPro" id="IPR028081">
    <property type="entry name" value="Leu-bd"/>
</dbReference>
<comment type="caution">
    <text evidence="5">The sequence shown here is derived from an EMBL/GenBank/DDBJ whole genome shotgun (WGS) entry which is preliminary data.</text>
</comment>
<evidence type="ECO:0000259" key="4">
    <source>
        <dbReference type="Pfam" id="PF13458"/>
    </source>
</evidence>
<feature type="domain" description="Leucine-binding protein" evidence="4">
    <location>
        <begin position="56"/>
        <end position="365"/>
    </location>
</feature>
<dbReference type="InterPro" id="IPR051010">
    <property type="entry name" value="BCAA_transport"/>
</dbReference>
<keyword evidence="6" id="KW-1185">Reference proteome</keyword>
<evidence type="ECO:0000313" key="6">
    <source>
        <dbReference type="Proteomes" id="UP000810207"/>
    </source>
</evidence>
<protein>
    <submittedName>
        <fullName evidence="5">Branched-chain amino acid transport system substrate-binding protein</fullName>
    </submittedName>
</protein>
<sequence>MNGNGGNHLKWVLWSVVLLGALVISGCSSDTAPDQIREKTLGSSSNEVIVGAVWPFEKQNEQFREGLQLALEQINKEGVLGGKKIKLLEMDDGASTTKGMAIAQQFADNPSVSAVIGHRGSSVTVPASRIYANAGIVLLSPASTSPKLTDVSSPYIFRNIPNDNQIGQSLALYAAGTKHENIAIYYTDDEYGRGLANAFERQATLSGQNVVDRVSGYKDGADMMRIANKWETLDTDLIMIATRADEGITFVKAIRAAGMDTPIIGGDALDSAEFAQGGGSVEGTIVASVYDDQGQSTVNQDFRSTYIEHYGKAPDKWAAQAYDSLKLLAAGIEEAGSRSPKAIAEALSDLTSWEGVTGEHFFDTQGDVQGMSIVMKKLQQGKFQTLKPVSDSSRDSAKGGGQDE</sequence>
<proteinExistence type="inferred from homology"/>
<evidence type="ECO:0000256" key="3">
    <source>
        <dbReference type="SAM" id="MobiDB-lite"/>
    </source>
</evidence>
<reference evidence="5 6" key="1">
    <citation type="submission" date="2021-03" db="EMBL/GenBank/DDBJ databases">
        <title>Genomic Encyclopedia of Type Strains, Phase IV (KMG-IV): sequencing the most valuable type-strain genomes for metagenomic binning, comparative biology and taxonomic classification.</title>
        <authorList>
            <person name="Goeker M."/>
        </authorList>
    </citation>
    <scope>NUCLEOTIDE SEQUENCE [LARGE SCALE GENOMIC DNA]</scope>
    <source>
        <strain evidence="5 6">DSM 21292</strain>
    </source>
</reference>
<dbReference type="Gene3D" id="3.40.50.2300">
    <property type="match status" value="2"/>
</dbReference>
<evidence type="ECO:0000256" key="2">
    <source>
        <dbReference type="ARBA" id="ARBA00022729"/>
    </source>
</evidence>
<dbReference type="SUPFAM" id="SSF53822">
    <property type="entry name" value="Periplasmic binding protein-like I"/>
    <property type="match status" value="1"/>
</dbReference>
<organism evidence="5 6">
    <name type="scientific">Paenibacillus xylanexedens</name>
    <dbReference type="NCBI Taxonomy" id="528191"/>
    <lineage>
        <taxon>Bacteria</taxon>
        <taxon>Bacillati</taxon>
        <taxon>Bacillota</taxon>
        <taxon>Bacilli</taxon>
        <taxon>Bacillales</taxon>
        <taxon>Paenibacillaceae</taxon>
        <taxon>Paenibacillus</taxon>
    </lineage>
</organism>
<dbReference type="RefSeq" id="WP_211083081.1">
    <property type="nucleotide sequence ID" value="NZ_CBCSLC010000027.1"/>
</dbReference>
<dbReference type="PANTHER" id="PTHR30483:SF6">
    <property type="entry name" value="PERIPLASMIC BINDING PROTEIN OF ABC TRANSPORTER FOR NATURAL AMINO ACIDS"/>
    <property type="match status" value="1"/>
</dbReference>
<keyword evidence="2" id="KW-0732">Signal</keyword>
<dbReference type="EMBL" id="JAGIKV010000010">
    <property type="protein sequence ID" value="MBP2246452.1"/>
    <property type="molecule type" value="Genomic_DNA"/>
</dbReference>
<evidence type="ECO:0000256" key="1">
    <source>
        <dbReference type="ARBA" id="ARBA00010062"/>
    </source>
</evidence>
<dbReference type="CDD" id="cd06344">
    <property type="entry name" value="PBP1_ABC_HAAT-like"/>
    <property type="match status" value="1"/>
</dbReference>
<accession>A0ABS4RXD0</accession>
<dbReference type="InterPro" id="IPR028082">
    <property type="entry name" value="Peripla_BP_I"/>
</dbReference>